<evidence type="ECO:0000256" key="8">
    <source>
        <dbReference type="ARBA" id="ARBA00024690"/>
    </source>
</evidence>
<evidence type="ECO:0000256" key="6">
    <source>
        <dbReference type="ARBA" id="ARBA00022982"/>
    </source>
</evidence>
<sequence length="123" mass="13590">MELKLYRCAHCGNIAFKLVDKGVPLMCCGQKMEELVPNTTDGALEKHVPQITREGNHVTIQVGSTIHPMLEEHYIQLIAAVSGNKVTFQLPKPGDEPVLKTGGADPVTAYEYCNLHGFWKAQE</sequence>
<evidence type="ECO:0000256" key="4">
    <source>
        <dbReference type="ARBA" id="ARBA00022448"/>
    </source>
</evidence>
<keyword evidence="4" id="KW-0813">Transport</keyword>
<dbReference type="EC" id="1.15.1.2" evidence="2"/>
<dbReference type="Pfam" id="PF06397">
    <property type="entry name" value="Desulfoferrod_N"/>
    <property type="match status" value="1"/>
</dbReference>
<dbReference type="PANTHER" id="PTHR36541">
    <property type="entry name" value="SUPEROXIDE REDUCTASE-RELATED"/>
    <property type="match status" value="1"/>
</dbReference>
<evidence type="ECO:0000313" key="14">
    <source>
        <dbReference type="Proteomes" id="UP000823882"/>
    </source>
</evidence>
<feature type="domain" description="Desulfoferrodoxin ferrous iron-binding" evidence="11">
    <location>
        <begin position="40"/>
        <end position="121"/>
    </location>
</feature>
<evidence type="ECO:0000259" key="12">
    <source>
        <dbReference type="Pfam" id="PF06397"/>
    </source>
</evidence>
<dbReference type="AlphaFoldDB" id="A0A9D2NZY8"/>
<name>A0A9D2NZY8_9FIRM</name>
<evidence type="ECO:0000256" key="7">
    <source>
        <dbReference type="ARBA" id="ARBA00023004"/>
    </source>
</evidence>
<keyword evidence="7" id="KW-0408">Iron</keyword>
<accession>A0A9D2NZY8</accession>
<proteinExistence type="inferred from homology"/>
<dbReference type="InterPro" id="IPR051233">
    <property type="entry name" value="Desulfoferrodoxin_SOR"/>
</dbReference>
<evidence type="ECO:0000256" key="9">
    <source>
        <dbReference type="ARBA" id="ARBA00031398"/>
    </source>
</evidence>
<reference evidence="13" key="1">
    <citation type="journal article" date="2021" name="PeerJ">
        <title>Extensive microbial diversity within the chicken gut microbiome revealed by metagenomics and culture.</title>
        <authorList>
            <person name="Gilroy R."/>
            <person name="Ravi A."/>
            <person name="Getino M."/>
            <person name="Pursley I."/>
            <person name="Horton D.L."/>
            <person name="Alikhan N.F."/>
            <person name="Baker D."/>
            <person name="Gharbi K."/>
            <person name="Hall N."/>
            <person name="Watson M."/>
            <person name="Adriaenssens E.M."/>
            <person name="Foster-Nyarko E."/>
            <person name="Jarju S."/>
            <person name="Secka A."/>
            <person name="Antonio M."/>
            <person name="Oren A."/>
            <person name="Chaudhuri R.R."/>
            <person name="La Ragione R."/>
            <person name="Hildebrand F."/>
            <person name="Pallen M.J."/>
        </authorList>
    </citation>
    <scope>NUCLEOTIDE SEQUENCE</scope>
    <source>
        <strain evidence="13">CHK186-1790</strain>
    </source>
</reference>
<dbReference type="GO" id="GO:0050605">
    <property type="term" value="F:superoxide reductase activity"/>
    <property type="evidence" value="ECO:0007669"/>
    <property type="project" value="UniProtKB-EC"/>
</dbReference>
<evidence type="ECO:0000313" key="13">
    <source>
        <dbReference type="EMBL" id="HJC40553.1"/>
    </source>
</evidence>
<evidence type="ECO:0000256" key="10">
    <source>
        <dbReference type="ARBA" id="ARBA00047448"/>
    </source>
</evidence>
<organism evidence="13 14">
    <name type="scientific">Candidatus Intestinimonas pullistercoris</name>
    <dbReference type="NCBI Taxonomy" id="2838623"/>
    <lineage>
        <taxon>Bacteria</taxon>
        <taxon>Bacillati</taxon>
        <taxon>Bacillota</taxon>
        <taxon>Clostridia</taxon>
        <taxon>Eubacteriales</taxon>
        <taxon>Intestinimonas</taxon>
    </lineage>
</organism>
<dbReference type="SUPFAM" id="SSF49367">
    <property type="entry name" value="Superoxide reductase-like"/>
    <property type="match status" value="1"/>
</dbReference>
<evidence type="ECO:0000256" key="5">
    <source>
        <dbReference type="ARBA" id="ARBA00022723"/>
    </source>
</evidence>
<comment type="function">
    <text evidence="8">Catalyzes the one-electron reduction of superoxide anion radical to hydrogen peroxide at a nonheme ferrous iron center. Plays a fundamental role in case of oxidative stress via its superoxide detoxification activity.</text>
</comment>
<keyword evidence="5" id="KW-0479">Metal-binding</keyword>
<comment type="similarity">
    <text evidence="1">Belongs to the desulfoferrodoxin family.</text>
</comment>
<dbReference type="EMBL" id="DWWJ01000064">
    <property type="protein sequence ID" value="HJC40553.1"/>
    <property type="molecule type" value="Genomic_DNA"/>
</dbReference>
<evidence type="ECO:0000256" key="1">
    <source>
        <dbReference type="ARBA" id="ARBA00005941"/>
    </source>
</evidence>
<dbReference type="Proteomes" id="UP000823882">
    <property type="component" value="Unassembled WGS sequence"/>
</dbReference>
<evidence type="ECO:0000259" key="11">
    <source>
        <dbReference type="Pfam" id="PF01880"/>
    </source>
</evidence>
<dbReference type="SUPFAM" id="SSF57802">
    <property type="entry name" value="Rubredoxin-like"/>
    <property type="match status" value="1"/>
</dbReference>
<dbReference type="InterPro" id="IPR004462">
    <property type="entry name" value="Desulfoferrodoxin_N"/>
</dbReference>
<evidence type="ECO:0000256" key="3">
    <source>
        <dbReference type="ARBA" id="ARBA00014839"/>
    </source>
</evidence>
<comment type="catalytic activity">
    <reaction evidence="10">
        <text>reduced [rubredoxin] + superoxide + 2 H(+) = oxidized [rubredoxin] + H2O2</text>
        <dbReference type="Rhea" id="RHEA:21324"/>
        <dbReference type="Rhea" id="RHEA-COMP:10302"/>
        <dbReference type="Rhea" id="RHEA-COMP:10303"/>
        <dbReference type="ChEBI" id="CHEBI:15378"/>
        <dbReference type="ChEBI" id="CHEBI:16240"/>
        <dbReference type="ChEBI" id="CHEBI:18421"/>
        <dbReference type="ChEBI" id="CHEBI:29033"/>
        <dbReference type="ChEBI" id="CHEBI:29034"/>
        <dbReference type="EC" id="1.15.1.2"/>
    </reaction>
</comment>
<protein>
    <recommendedName>
        <fullName evidence="3">Desulfoferrodoxin</fullName>
        <ecNumber evidence="2">1.15.1.2</ecNumber>
    </recommendedName>
    <alternativeName>
        <fullName evidence="9">Superoxide reductase</fullName>
    </alternativeName>
</protein>
<reference evidence="13" key="2">
    <citation type="submission" date="2021-04" db="EMBL/GenBank/DDBJ databases">
        <authorList>
            <person name="Gilroy R."/>
        </authorList>
    </citation>
    <scope>NUCLEOTIDE SEQUENCE</scope>
    <source>
        <strain evidence="13">CHK186-1790</strain>
    </source>
</reference>
<feature type="domain" description="Desulfoferrodoxin N-terminal" evidence="12">
    <location>
        <begin position="3"/>
        <end position="34"/>
    </location>
</feature>
<gene>
    <name evidence="13" type="ORF">H9701_03240</name>
</gene>
<evidence type="ECO:0000256" key="2">
    <source>
        <dbReference type="ARBA" id="ARBA00012679"/>
    </source>
</evidence>
<dbReference type="InterPro" id="IPR002742">
    <property type="entry name" value="Desulfoferrodoxin_Fe-bd_dom"/>
</dbReference>
<dbReference type="GO" id="GO:0005506">
    <property type="term" value="F:iron ion binding"/>
    <property type="evidence" value="ECO:0007669"/>
    <property type="project" value="InterPro"/>
</dbReference>
<dbReference type="Pfam" id="PF01880">
    <property type="entry name" value="Desulfoferrodox"/>
    <property type="match status" value="1"/>
</dbReference>
<dbReference type="InterPro" id="IPR036073">
    <property type="entry name" value="Desulfoferrodoxin_Fe-bd_dom_sf"/>
</dbReference>
<comment type="caution">
    <text evidence="13">The sequence shown here is derived from an EMBL/GenBank/DDBJ whole genome shotgun (WGS) entry which is preliminary data.</text>
</comment>
<keyword evidence="6" id="KW-0249">Electron transport</keyword>
<dbReference type="Gene3D" id="2.60.40.730">
    <property type="entry name" value="SOR catalytic domain"/>
    <property type="match status" value="1"/>
</dbReference>
<dbReference type="PANTHER" id="PTHR36541:SF1">
    <property type="entry name" value="SUPEROXIDE REDUCTASE-RELATED"/>
    <property type="match status" value="1"/>
</dbReference>